<organism evidence="1 2">
    <name type="scientific">Lolium multiflorum</name>
    <name type="common">Italian ryegrass</name>
    <name type="synonym">Lolium perenne subsp. multiflorum</name>
    <dbReference type="NCBI Taxonomy" id="4521"/>
    <lineage>
        <taxon>Eukaryota</taxon>
        <taxon>Viridiplantae</taxon>
        <taxon>Streptophyta</taxon>
        <taxon>Embryophyta</taxon>
        <taxon>Tracheophyta</taxon>
        <taxon>Spermatophyta</taxon>
        <taxon>Magnoliopsida</taxon>
        <taxon>Liliopsida</taxon>
        <taxon>Poales</taxon>
        <taxon>Poaceae</taxon>
        <taxon>BOP clade</taxon>
        <taxon>Pooideae</taxon>
        <taxon>Poodae</taxon>
        <taxon>Poeae</taxon>
        <taxon>Poeae Chloroplast Group 2 (Poeae type)</taxon>
        <taxon>Loliodinae</taxon>
        <taxon>Loliinae</taxon>
        <taxon>Lolium</taxon>
    </lineage>
</organism>
<evidence type="ECO:0000313" key="2">
    <source>
        <dbReference type="Proteomes" id="UP001231189"/>
    </source>
</evidence>
<accession>A0AAD8QFD6</accession>
<gene>
    <name evidence="1" type="ORF">QYE76_016905</name>
</gene>
<keyword evidence="2" id="KW-1185">Reference proteome</keyword>
<proteinExistence type="predicted"/>
<name>A0AAD8QFD6_LOLMU</name>
<sequence>MVASTNQIKKRAVRYAKNMKMNTTQTNIGRQVLDPVVRVLDLVIVEIVSVTKKIGQVFRLLDRASLVRYCQHLKIGQVYSISGFVGAILSASFDCLVPRGSSDTATIFLGAAKRQHLGRLYLGK</sequence>
<reference evidence="1" key="1">
    <citation type="submission" date="2023-07" db="EMBL/GenBank/DDBJ databases">
        <title>A chromosome-level genome assembly of Lolium multiflorum.</title>
        <authorList>
            <person name="Chen Y."/>
            <person name="Copetti D."/>
            <person name="Kolliker R."/>
            <person name="Studer B."/>
        </authorList>
    </citation>
    <scope>NUCLEOTIDE SEQUENCE</scope>
    <source>
        <strain evidence="1">02402/16</strain>
        <tissue evidence="1">Leaf</tissue>
    </source>
</reference>
<dbReference type="EMBL" id="JAUUTY010000382">
    <property type="protein sequence ID" value="KAK1601651.1"/>
    <property type="molecule type" value="Genomic_DNA"/>
</dbReference>
<comment type="caution">
    <text evidence="1">The sequence shown here is derived from an EMBL/GenBank/DDBJ whole genome shotgun (WGS) entry which is preliminary data.</text>
</comment>
<evidence type="ECO:0000313" key="1">
    <source>
        <dbReference type="EMBL" id="KAK1601651.1"/>
    </source>
</evidence>
<dbReference type="Proteomes" id="UP001231189">
    <property type="component" value="Unassembled WGS sequence"/>
</dbReference>
<dbReference type="AlphaFoldDB" id="A0AAD8QFD6"/>
<protein>
    <submittedName>
        <fullName evidence="1">Uncharacterized protein</fullName>
    </submittedName>
</protein>